<feature type="binding site" evidence="6">
    <location>
        <position position="217"/>
    </location>
    <ligand>
        <name>S-adenosyl-L-methionine</name>
        <dbReference type="ChEBI" id="CHEBI:59789"/>
    </ligand>
</feature>
<dbReference type="EMBL" id="PVFR01000088">
    <property type="protein sequence ID" value="PRE40457.1"/>
    <property type="molecule type" value="Genomic_DNA"/>
</dbReference>
<evidence type="ECO:0000259" key="7">
    <source>
        <dbReference type="SMART" id="SM00967"/>
    </source>
</evidence>
<dbReference type="EC" id="2.1.1.185" evidence="6"/>
<dbReference type="CDD" id="cd18103">
    <property type="entry name" value="SpoU-like_RlmB"/>
    <property type="match status" value="1"/>
</dbReference>
<dbReference type="PANTHER" id="PTHR46429">
    <property type="entry name" value="23S RRNA (GUANOSINE-2'-O-)-METHYLTRANSFERASE RLMB"/>
    <property type="match status" value="1"/>
</dbReference>
<dbReference type="FunFam" id="3.40.1280.10:FF:000008">
    <property type="entry name" value="Group 3 RNA methyltransferase TrmH"/>
    <property type="match status" value="1"/>
</dbReference>
<organism evidence="8 9">
    <name type="scientific">Burkholderia multivorans</name>
    <dbReference type="NCBI Taxonomy" id="87883"/>
    <lineage>
        <taxon>Bacteria</taxon>
        <taxon>Pseudomonadati</taxon>
        <taxon>Pseudomonadota</taxon>
        <taxon>Betaproteobacteria</taxon>
        <taxon>Burkholderiales</taxon>
        <taxon>Burkholderiaceae</taxon>
        <taxon>Burkholderia</taxon>
        <taxon>Burkholderia cepacia complex</taxon>
    </lineage>
</organism>
<reference evidence="8 9" key="1">
    <citation type="submission" date="2018-03" db="EMBL/GenBank/DDBJ databases">
        <authorList>
            <person name="Nguyen K."/>
            <person name="Fouts D."/>
            <person name="Sutton G."/>
        </authorList>
    </citation>
    <scope>NUCLEOTIDE SEQUENCE [LARGE SCALE GENOMIC DNA]</scope>
    <source>
        <strain evidence="8 9">AU14328</strain>
    </source>
</reference>
<comment type="function">
    <text evidence="6">Specifically methylates the ribose of guanosine 2251 in 23S rRNA.</text>
</comment>
<comment type="subcellular location">
    <subcellularLocation>
        <location evidence="6">Cytoplasm</location>
    </subcellularLocation>
</comment>
<comment type="catalytic activity">
    <reaction evidence="6">
        <text>guanosine(2251) in 23S rRNA + S-adenosyl-L-methionine = 2'-O-methylguanosine(2251) in 23S rRNA + S-adenosyl-L-homocysteine + H(+)</text>
        <dbReference type="Rhea" id="RHEA:24140"/>
        <dbReference type="Rhea" id="RHEA-COMP:10239"/>
        <dbReference type="Rhea" id="RHEA-COMP:10241"/>
        <dbReference type="ChEBI" id="CHEBI:15378"/>
        <dbReference type="ChEBI" id="CHEBI:57856"/>
        <dbReference type="ChEBI" id="CHEBI:59789"/>
        <dbReference type="ChEBI" id="CHEBI:74269"/>
        <dbReference type="ChEBI" id="CHEBI:74445"/>
        <dbReference type="EC" id="2.1.1.185"/>
    </reaction>
</comment>
<evidence type="ECO:0000256" key="6">
    <source>
        <dbReference type="HAMAP-Rule" id="MF_01887"/>
    </source>
</evidence>
<dbReference type="InterPro" id="IPR004441">
    <property type="entry name" value="rRNA_MeTrfase_TrmH"/>
</dbReference>
<dbReference type="GO" id="GO:0005829">
    <property type="term" value="C:cytosol"/>
    <property type="evidence" value="ECO:0007669"/>
    <property type="project" value="TreeGrafter"/>
</dbReference>
<name>A0AB37AJT8_9BURK</name>
<protein>
    <recommendedName>
        <fullName evidence="6">23S rRNA (guanosine-2'-O-)-methyltransferase RlmB</fullName>
        <ecNumber evidence="6">2.1.1.185</ecNumber>
    </recommendedName>
    <alternativeName>
        <fullName evidence="6">23S rRNA (guanosine2251 2'-O)-methyltransferase</fullName>
    </alternativeName>
    <alternativeName>
        <fullName evidence="6">23S rRNA Gm2251 2'-O-methyltransferase</fullName>
    </alternativeName>
</protein>
<comment type="caution">
    <text evidence="8">The sequence shown here is derived from an EMBL/GenBank/DDBJ whole genome shotgun (WGS) entry which is preliminary data.</text>
</comment>
<keyword evidence="4 6" id="KW-0808">Transferase</keyword>
<feature type="binding site" evidence="6">
    <location>
        <position position="226"/>
    </location>
    <ligand>
        <name>S-adenosyl-L-methionine</name>
        <dbReference type="ChEBI" id="CHEBI:59789"/>
    </ligand>
</feature>
<evidence type="ECO:0000313" key="9">
    <source>
        <dbReference type="Proteomes" id="UP000237811"/>
    </source>
</evidence>
<comment type="similarity">
    <text evidence="6">Belongs to the class IV-like SAM-binding methyltransferase superfamily. RNA methyltransferase TrmH family. RlmB subfamily.</text>
</comment>
<dbReference type="PANTHER" id="PTHR46429:SF1">
    <property type="entry name" value="23S RRNA (GUANOSINE-2'-O-)-METHYLTRANSFERASE RLMB"/>
    <property type="match status" value="1"/>
</dbReference>
<dbReference type="InterPro" id="IPR029026">
    <property type="entry name" value="tRNA_m1G_MTases_N"/>
</dbReference>
<keyword evidence="2 6" id="KW-0698">rRNA processing</keyword>
<keyword evidence="5 6" id="KW-0949">S-adenosyl-L-methionine</keyword>
<dbReference type="InterPro" id="IPR024915">
    <property type="entry name" value="23S_rRNA_MeTrfase_RlmB"/>
</dbReference>
<proteinExistence type="inferred from homology"/>
<feature type="domain" description="RNA 2-O ribose methyltransferase substrate binding" evidence="7">
    <location>
        <begin position="6"/>
        <end position="82"/>
    </location>
</feature>
<feature type="binding site" evidence="6">
    <location>
        <position position="197"/>
    </location>
    <ligand>
        <name>S-adenosyl-L-methionine</name>
        <dbReference type="ChEBI" id="CHEBI:59789"/>
    </ligand>
</feature>
<gene>
    <name evidence="6" type="primary">rlmB</name>
    <name evidence="8" type="ORF">C6P99_29475</name>
</gene>
<dbReference type="NCBIfam" id="TIGR00186">
    <property type="entry name" value="rRNA_methyl_3"/>
    <property type="match status" value="1"/>
</dbReference>
<dbReference type="Pfam" id="PF08032">
    <property type="entry name" value="SpoU_sub_bind"/>
    <property type="match status" value="1"/>
</dbReference>
<evidence type="ECO:0000256" key="3">
    <source>
        <dbReference type="ARBA" id="ARBA00022603"/>
    </source>
</evidence>
<dbReference type="SUPFAM" id="SSF55315">
    <property type="entry name" value="L30e-like"/>
    <property type="match status" value="1"/>
</dbReference>
<dbReference type="InterPro" id="IPR029028">
    <property type="entry name" value="Alpha/beta_knot_MTases"/>
</dbReference>
<dbReference type="Gene3D" id="3.40.1280.10">
    <property type="match status" value="1"/>
</dbReference>
<dbReference type="InterPro" id="IPR013123">
    <property type="entry name" value="SpoU_subst-bd"/>
</dbReference>
<dbReference type="InterPro" id="IPR029064">
    <property type="entry name" value="Ribosomal_eL30-like_sf"/>
</dbReference>
<dbReference type="Proteomes" id="UP000237811">
    <property type="component" value="Unassembled WGS sequence"/>
</dbReference>
<dbReference type="SMART" id="SM00967">
    <property type="entry name" value="SpoU_sub_bind"/>
    <property type="match status" value="1"/>
</dbReference>
<keyword evidence="1 6" id="KW-0963">Cytoplasm</keyword>
<evidence type="ECO:0000256" key="2">
    <source>
        <dbReference type="ARBA" id="ARBA00022552"/>
    </source>
</evidence>
<dbReference type="Gene3D" id="3.30.1330.30">
    <property type="match status" value="1"/>
</dbReference>
<evidence type="ECO:0000256" key="1">
    <source>
        <dbReference type="ARBA" id="ARBA00022490"/>
    </source>
</evidence>
<dbReference type="GO" id="GO:0003723">
    <property type="term" value="F:RNA binding"/>
    <property type="evidence" value="ECO:0007669"/>
    <property type="project" value="InterPro"/>
</dbReference>
<dbReference type="RefSeq" id="WP_105778457.1">
    <property type="nucleotide sequence ID" value="NZ_JAHPLR010000005.1"/>
</dbReference>
<evidence type="ECO:0000256" key="4">
    <source>
        <dbReference type="ARBA" id="ARBA00022679"/>
    </source>
</evidence>
<accession>A0AB37AJT8</accession>
<dbReference type="GO" id="GO:0070039">
    <property type="term" value="F:rRNA (guanosine-2'-O-)-methyltransferase activity"/>
    <property type="evidence" value="ECO:0007669"/>
    <property type="project" value="UniProtKB-UniRule"/>
</dbReference>
<dbReference type="Pfam" id="PF00588">
    <property type="entry name" value="SpoU_methylase"/>
    <property type="match status" value="1"/>
</dbReference>
<sequence length="247" mass="26396">MSRLKVLYGFHAVTARLRHDAATVVEVLYDQARRDRRMQDFLHAAKEAGVRLIAADETRLWGLAHTERHQGVVARVEDLPLAQNLSELLDGIQGPALLLVLDGVTDPHNLGACLRVADAAGAHAVIAPRDRAVGLNATAAKVASGAADTVPYITVTNLARALRELKEAGVWIIGTSDEASATLYDTKLDGPVAIVMGAEGEGMRRLTRDTCDEVMSIPMAGSVESLNVSVASGVCLYEAVRQRRAKG</sequence>
<dbReference type="InterPro" id="IPR001537">
    <property type="entry name" value="SpoU_MeTrfase"/>
</dbReference>
<dbReference type="AlphaFoldDB" id="A0AB37AJT8"/>
<evidence type="ECO:0000313" key="8">
    <source>
        <dbReference type="EMBL" id="PRE40457.1"/>
    </source>
</evidence>
<dbReference type="HAMAP" id="MF_01887">
    <property type="entry name" value="23SrRNA_methyltr_B"/>
    <property type="match status" value="1"/>
</dbReference>
<keyword evidence="3 6" id="KW-0489">Methyltransferase</keyword>
<evidence type="ECO:0000256" key="5">
    <source>
        <dbReference type="ARBA" id="ARBA00022691"/>
    </source>
</evidence>
<dbReference type="SUPFAM" id="SSF75217">
    <property type="entry name" value="alpha/beta knot"/>
    <property type="match status" value="1"/>
</dbReference>